<evidence type="ECO:0000313" key="1">
    <source>
        <dbReference type="EMBL" id="GGR78187.1"/>
    </source>
</evidence>
<dbReference type="EMBL" id="BMQN01000001">
    <property type="protein sequence ID" value="GGR78187.1"/>
    <property type="molecule type" value="Genomic_DNA"/>
</dbReference>
<protein>
    <submittedName>
        <fullName evidence="1">Uncharacterized protein</fullName>
    </submittedName>
</protein>
<comment type="caution">
    <text evidence="1">The sequence shown here is derived from an EMBL/GenBank/DDBJ whole genome shotgun (WGS) entry which is preliminary data.</text>
</comment>
<sequence>MRELLNVQTAQELRLQTQNPAQGVVDGHERPVQFHQGHALPGVLKNNVEHLDVAFRHRKLSCRHSGERNGDSGGMVCPNRYSRADERVAAGFQA</sequence>
<reference evidence="2" key="1">
    <citation type="journal article" date="2019" name="Int. J. Syst. Evol. Microbiol.">
        <title>The Global Catalogue of Microorganisms (GCM) 10K type strain sequencing project: providing services to taxonomists for standard genome sequencing and annotation.</title>
        <authorList>
            <consortium name="The Broad Institute Genomics Platform"/>
            <consortium name="The Broad Institute Genome Sequencing Center for Infectious Disease"/>
            <person name="Wu L."/>
            <person name="Ma J."/>
        </authorList>
    </citation>
    <scope>NUCLEOTIDE SEQUENCE [LARGE SCALE GENOMIC DNA]</scope>
    <source>
        <strain evidence="2">JCM 31405</strain>
    </source>
</reference>
<evidence type="ECO:0000313" key="2">
    <source>
        <dbReference type="Proteomes" id="UP000644548"/>
    </source>
</evidence>
<keyword evidence="2" id="KW-1185">Reference proteome</keyword>
<organism evidence="1 2">
    <name type="scientific">Deinococcus sedimenti</name>
    <dbReference type="NCBI Taxonomy" id="1867090"/>
    <lineage>
        <taxon>Bacteria</taxon>
        <taxon>Thermotogati</taxon>
        <taxon>Deinococcota</taxon>
        <taxon>Deinococci</taxon>
        <taxon>Deinococcales</taxon>
        <taxon>Deinococcaceae</taxon>
        <taxon>Deinococcus</taxon>
    </lineage>
</organism>
<name>A0ABQ2RXH5_9DEIO</name>
<gene>
    <name evidence="1" type="ORF">GCM10008960_01200</name>
</gene>
<accession>A0ABQ2RXH5</accession>
<proteinExistence type="predicted"/>
<dbReference type="Proteomes" id="UP000644548">
    <property type="component" value="Unassembled WGS sequence"/>
</dbReference>